<keyword evidence="13" id="KW-0963">Cytoplasm</keyword>
<dbReference type="NCBIfam" id="NF000940">
    <property type="entry name" value="PRK00094.1-2"/>
    <property type="match status" value="1"/>
</dbReference>
<feature type="binding site" evidence="15">
    <location>
        <begin position="254"/>
        <end position="255"/>
    </location>
    <ligand>
        <name>substrate</name>
    </ligand>
</feature>
<feature type="binding site" evidence="13">
    <location>
        <position position="139"/>
    </location>
    <ligand>
        <name>NADPH</name>
        <dbReference type="ChEBI" id="CHEBI:57783"/>
    </ligand>
</feature>
<feature type="binding site" evidence="13">
    <location>
        <position position="135"/>
    </location>
    <ligand>
        <name>sn-glycerol 3-phosphate</name>
        <dbReference type="ChEBI" id="CHEBI:57597"/>
    </ligand>
</feature>
<feature type="domain" description="Glycerol-3-phosphate dehydrogenase NAD-dependent N-terminal" evidence="18">
    <location>
        <begin position="5"/>
        <end position="159"/>
    </location>
</feature>
<name>A0AAW4WXU2_9FIRM</name>
<feature type="active site" description="Proton acceptor" evidence="13 14">
    <location>
        <position position="190"/>
    </location>
</feature>
<comment type="caution">
    <text evidence="13">Lacks conserved residue(s) required for the propagation of feature annotation.</text>
</comment>
<evidence type="ECO:0000256" key="6">
    <source>
        <dbReference type="ARBA" id="ARBA00023098"/>
    </source>
</evidence>
<evidence type="ECO:0000259" key="18">
    <source>
        <dbReference type="Pfam" id="PF01210"/>
    </source>
</evidence>
<feature type="binding site" evidence="13">
    <location>
        <position position="254"/>
    </location>
    <ligand>
        <name>NADPH</name>
        <dbReference type="ChEBI" id="CHEBI:57783"/>
    </ligand>
</feature>
<evidence type="ECO:0000256" key="11">
    <source>
        <dbReference type="ARBA" id="ARBA00069372"/>
    </source>
</evidence>
<feature type="binding site" evidence="16">
    <location>
        <begin position="10"/>
        <end position="15"/>
    </location>
    <ligand>
        <name>NAD(+)</name>
        <dbReference type="ChEBI" id="CHEBI:57540"/>
    </ligand>
</feature>
<dbReference type="EMBL" id="JAJFAT010000006">
    <property type="protein sequence ID" value="MCC3144813.1"/>
    <property type="molecule type" value="Genomic_DNA"/>
</dbReference>
<dbReference type="GO" id="GO:0008654">
    <property type="term" value="P:phospholipid biosynthetic process"/>
    <property type="evidence" value="ECO:0007669"/>
    <property type="project" value="UniProtKB-KW"/>
</dbReference>
<proteinExistence type="inferred from homology"/>
<keyword evidence="6 13" id="KW-0443">Lipid metabolism</keyword>
<dbReference type="InterPro" id="IPR011128">
    <property type="entry name" value="G3P_DH_NAD-dep_N"/>
</dbReference>
<dbReference type="GO" id="GO:0005975">
    <property type="term" value="P:carbohydrate metabolic process"/>
    <property type="evidence" value="ECO:0007669"/>
    <property type="project" value="InterPro"/>
</dbReference>
<dbReference type="PANTHER" id="PTHR11728:SF1">
    <property type="entry name" value="GLYCEROL-3-PHOSPHATE DEHYDROGENASE [NAD(+)] 2, CHLOROPLASTIC"/>
    <property type="match status" value="1"/>
</dbReference>
<keyword evidence="13" id="KW-0547">Nucleotide-binding</keyword>
<dbReference type="PIRSF" id="PIRSF000114">
    <property type="entry name" value="Glycerol-3-P_dh"/>
    <property type="match status" value="1"/>
</dbReference>
<dbReference type="SUPFAM" id="SSF48179">
    <property type="entry name" value="6-phosphogluconate dehydrogenase C-terminal domain-like"/>
    <property type="match status" value="1"/>
</dbReference>
<dbReference type="Pfam" id="PF07479">
    <property type="entry name" value="NAD_Gly3P_dh_C"/>
    <property type="match status" value="1"/>
</dbReference>
<feature type="binding site" evidence="13">
    <location>
        <position position="255"/>
    </location>
    <ligand>
        <name>sn-glycerol 3-phosphate</name>
        <dbReference type="ChEBI" id="CHEBI:57597"/>
    </ligand>
</feature>
<evidence type="ECO:0000256" key="15">
    <source>
        <dbReference type="PIRSR" id="PIRSR000114-2"/>
    </source>
</evidence>
<feature type="binding site" evidence="13">
    <location>
        <position position="51"/>
    </location>
    <ligand>
        <name>NADPH</name>
        <dbReference type="ChEBI" id="CHEBI:57783"/>
    </ligand>
</feature>
<evidence type="ECO:0000256" key="4">
    <source>
        <dbReference type="ARBA" id="ARBA00023002"/>
    </source>
</evidence>
<dbReference type="GO" id="GO:0005829">
    <property type="term" value="C:cytosol"/>
    <property type="evidence" value="ECO:0007669"/>
    <property type="project" value="TreeGrafter"/>
</dbReference>
<feature type="binding site" evidence="16">
    <location>
        <position position="254"/>
    </location>
    <ligand>
        <name>NAD(+)</name>
        <dbReference type="ChEBI" id="CHEBI:57540"/>
    </ligand>
</feature>
<evidence type="ECO:0000259" key="19">
    <source>
        <dbReference type="Pfam" id="PF07479"/>
    </source>
</evidence>
<dbReference type="NCBIfam" id="NF000941">
    <property type="entry name" value="PRK00094.1-3"/>
    <property type="match status" value="1"/>
</dbReference>
<evidence type="ECO:0000256" key="14">
    <source>
        <dbReference type="PIRSR" id="PIRSR000114-1"/>
    </source>
</evidence>
<dbReference type="HAMAP" id="MF_00394">
    <property type="entry name" value="NAD_Glyc3P_dehydrog"/>
    <property type="match status" value="1"/>
</dbReference>
<evidence type="ECO:0000256" key="1">
    <source>
        <dbReference type="ARBA" id="ARBA00011009"/>
    </source>
</evidence>
<evidence type="ECO:0000256" key="10">
    <source>
        <dbReference type="ARBA" id="ARBA00066687"/>
    </source>
</evidence>
<dbReference type="GO" id="GO:0006650">
    <property type="term" value="P:glycerophospholipid metabolic process"/>
    <property type="evidence" value="ECO:0007669"/>
    <property type="project" value="UniProtKB-UniRule"/>
</dbReference>
<feature type="binding site" evidence="13">
    <location>
        <position position="253"/>
    </location>
    <ligand>
        <name>sn-glycerol 3-phosphate</name>
        <dbReference type="ChEBI" id="CHEBI:57597"/>
    </ligand>
</feature>
<dbReference type="PROSITE" id="PS00957">
    <property type="entry name" value="NAD_G3PDH"/>
    <property type="match status" value="1"/>
</dbReference>
<comment type="caution">
    <text evidence="20">The sequence shown here is derived from an EMBL/GenBank/DDBJ whole genome shotgun (WGS) entry which is preliminary data.</text>
</comment>
<sequence>MTKTKITVIGGGSWGTSLANILAENGHLTTIYARDKSVVDSINQKNINHKYFPETKLHPDLTAVNDFELAAAEAEVIVISVPTHAAEKLAQQLKKYTAEDTLLVSTAKGIDEDSFKLNSEIFKDAGFKNVVVLSGPTHAEEVIKKLPTAIVSAAKNKDNAEKVQDLFMSPYFRVYTNPDLIGVELGGAVKNVIALASGICDGLEFGDNTRAALITRALMEMGRFVDYHGGKTMSLAGLSGMGDLVVTCTSMHSRNRRFGIELGKGKSIEEAKKKVKQVVEGVKTTRAIYRWLEKEALELEMPITYQVYNVLFNDKDPYQAVDELMLRSKKHEMEAVVDKSLWNI</sequence>
<reference evidence="20 21" key="1">
    <citation type="submission" date="2021-10" db="EMBL/GenBank/DDBJ databases">
        <authorList>
            <person name="Grouzdev D.S."/>
            <person name="Pantiukh K.S."/>
            <person name="Krutkina M.S."/>
        </authorList>
    </citation>
    <scope>NUCLEOTIDE SEQUENCE [LARGE SCALE GENOMIC DNA]</scope>
    <source>
        <strain evidence="20 21">Z-7514</strain>
    </source>
</reference>
<dbReference type="Proteomes" id="UP001199296">
    <property type="component" value="Unassembled WGS sequence"/>
</dbReference>
<evidence type="ECO:0000256" key="7">
    <source>
        <dbReference type="ARBA" id="ARBA00023209"/>
    </source>
</evidence>
<feature type="binding site" evidence="13">
    <location>
        <position position="280"/>
    </location>
    <ligand>
        <name>NADPH</name>
        <dbReference type="ChEBI" id="CHEBI:57783"/>
    </ligand>
</feature>
<dbReference type="SUPFAM" id="SSF51735">
    <property type="entry name" value="NAD(P)-binding Rossmann-fold domains"/>
    <property type="match status" value="1"/>
</dbReference>
<keyword evidence="3 13" id="KW-0521">NADP</keyword>
<feature type="binding site" evidence="13">
    <location>
        <position position="108"/>
    </location>
    <ligand>
        <name>sn-glycerol 3-phosphate</name>
        <dbReference type="ChEBI" id="CHEBI:57597"/>
    </ligand>
</feature>
<feature type="binding site" evidence="15">
    <location>
        <position position="108"/>
    </location>
    <ligand>
        <name>substrate</name>
    </ligand>
</feature>
<keyword evidence="7 13" id="KW-0594">Phospholipid biosynthesis</keyword>
<dbReference type="FunFam" id="1.10.1040.10:FF:000001">
    <property type="entry name" value="Glycerol-3-phosphate dehydrogenase [NAD(P)+]"/>
    <property type="match status" value="1"/>
</dbReference>
<comment type="catalytic activity">
    <reaction evidence="13">
        <text>sn-glycerol 3-phosphate + NAD(+) = dihydroxyacetone phosphate + NADH + H(+)</text>
        <dbReference type="Rhea" id="RHEA:11092"/>
        <dbReference type="ChEBI" id="CHEBI:15378"/>
        <dbReference type="ChEBI" id="CHEBI:57540"/>
        <dbReference type="ChEBI" id="CHEBI:57597"/>
        <dbReference type="ChEBI" id="CHEBI:57642"/>
        <dbReference type="ChEBI" id="CHEBI:57945"/>
        <dbReference type="EC" id="1.1.1.94"/>
    </reaction>
</comment>
<dbReference type="GO" id="GO:0051287">
    <property type="term" value="F:NAD binding"/>
    <property type="evidence" value="ECO:0007669"/>
    <property type="project" value="InterPro"/>
</dbReference>
<keyword evidence="4 13" id="KW-0560">Oxidoreductase</keyword>
<dbReference type="PRINTS" id="PR00077">
    <property type="entry name" value="GPDHDRGNASE"/>
</dbReference>
<evidence type="ECO:0000256" key="17">
    <source>
        <dbReference type="RuleBase" id="RU000437"/>
    </source>
</evidence>
<feature type="binding site" evidence="16">
    <location>
        <position position="139"/>
    </location>
    <ligand>
        <name>NAD(+)</name>
        <dbReference type="ChEBI" id="CHEBI:57540"/>
    </ligand>
</feature>
<feature type="binding site" evidence="13">
    <location>
        <position position="254"/>
    </location>
    <ligand>
        <name>sn-glycerol 3-phosphate</name>
        <dbReference type="ChEBI" id="CHEBI:57597"/>
    </ligand>
</feature>
<evidence type="ECO:0000256" key="8">
    <source>
        <dbReference type="ARBA" id="ARBA00023264"/>
    </source>
</evidence>
<dbReference type="EC" id="1.1.1.94" evidence="10 13"/>
<keyword evidence="5 13" id="KW-0520">NAD</keyword>
<feature type="binding site" evidence="13">
    <location>
        <position position="243"/>
    </location>
    <ligand>
        <name>sn-glycerol 3-phosphate</name>
        <dbReference type="ChEBI" id="CHEBI:57597"/>
    </ligand>
</feature>
<dbReference type="InterPro" id="IPR006109">
    <property type="entry name" value="G3P_DH_NAD-dep_C"/>
</dbReference>
<comment type="similarity">
    <text evidence="1 13 17">Belongs to the NAD-dependent glycerol-3-phosphate dehydrogenase family.</text>
</comment>
<evidence type="ECO:0000313" key="21">
    <source>
        <dbReference type="Proteomes" id="UP001199296"/>
    </source>
</evidence>
<dbReference type="InterPro" id="IPR036291">
    <property type="entry name" value="NAD(P)-bd_dom_sf"/>
</dbReference>
<dbReference type="Pfam" id="PF01210">
    <property type="entry name" value="NAD_Gly3P_dh_N"/>
    <property type="match status" value="1"/>
</dbReference>
<organism evidence="20 21">
    <name type="scientific">Halanaerobium polyolivorans</name>
    <dbReference type="NCBI Taxonomy" id="2886943"/>
    <lineage>
        <taxon>Bacteria</taxon>
        <taxon>Bacillati</taxon>
        <taxon>Bacillota</taxon>
        <taxon>Clostridia</taxon>
        <taxon>Halanaerobiales</taxon>
        <taxon>Halanaerobiaceae</taxon>
        <taxon>Halanaerobium</taxon>
    </lineage>
</organism>
<dbReference type="NCBIfam" id="NF000942">
    <property type="entry name" value="PRK00094.1-4"/>
    <property type="match status" value="1"/>
</dbReference>
<evidence type="ECO:0000256" key="2">
    <source>
        <dbReference type="ARBA" id="ARBA00022516"/>
    </source>
</evidence>
<dbReference type="RefSeq" id="WP_229344954.1">
    <property type="nucleotide sequence ID" value="NZ_JAJFAT010000006.1"/>
</dbReference>
<comment type="catalytic activity">
    <reaction evidence="9">
        <text>sn-glycerol 3-phosphate + NADP(+) = dihydroxyacetone phosphate + NADPH + H(+)</text>
        <dbReference type="Rhea" id="RHEA:11096"/>
        <dbReference type="ChEBI" id="CHEBI:15378"/>
        <dbReference type="ChEBI" id="CHEBI:57597"/>
        <dbReference type="ChEBI" id="CHEBI:57642"/>
        <dbReference type="ChEBI" id="CHEBI:57783"/>
        <dbReference type="ChEBI" id="CHEBI:58349"/>
        <dbReference type="EC" id="1.1.1.94"/>
    </reaction>
    <physiologicalReaction direction="right-to-left" evidence="9">
        <dbReference type="Rhea" id="RHEA:11098"/>
    </physiologicalReaction>
</comment>
<keyword evidence="2 13" id="KW-0444">Lipid biosynthesis</keyword>
<evidence type="ECO:0000256" key="9">
    <source>
        <dbReference type="ARBA" id="ARBA00052716"/>
    </source>
</evidence>
<comment type="subcellular location">
    <subcellularLocation>
        <location evidence="13">Cytoplasm</location>
    </subcellularLocation>
</comment>
<feature type="binding site" evidence="13">
    <location>
        <position position="137"/>
    </location>
    <ligand>
        <name>sn-glycerol 3-phosphate</name>
        <dbReference type="ChEBI" id="CHEBI:57597"/>
    </ligand>
</feature>
<dbReference type="Gene3D" id="1.10.1040.10">
    <property type="entry name" value="N-(1-d-carboxylethyl)-l-norvaline Dehydrogenase, domain 2"/>
    <property type="match status" value="1"/>
</dbReference>
<feature type="binding site" evidence="13">
    <location>
        <position position="278"/>
    </location>
    <ligand>
        <name>NADPH</name>
        <dbReference type="ChEBI" id="CHEBI:57783"/>
    </ligand>
</feature>
<feature type="binding site" evidence="13">
    <location>
        <position position="190"/>
    </location>
    <ligand>
        <name>sn-glycerol 3-phosphate</name>
        <dbReference type="ChEBI" id="CHEBI:57597"/>
    </ligand>
</feature>
<feature type="domain" description="Glycerol-3-phosphate dehydrogenase NAD-dependent C-terminal" evidence="19">
    <location>
        <begin position="179"/>
        <end position="321"/>
    </location>
</feature>
<dbReference type="Gene3D" id="3.40.50.720">
    <property type="entry name" value="NAD(P)-binding Rossmann-like Domain"/>
    <property type="match status" value="1"/>
</dbReference>
<comment type="function">
    <text evidence="13">Catalyzes the reduction of the glycolytic intermediate dihydroxyacetone phosphate (DHAP) to sn-glycerol 3-phosphate (G3P), the key precursor for phospholipid synthesis.</text>
</comment>
<dbReference type="GO" id="GO:0047952">
    <property type="term" value="F:glycerol-3-phosphate dehydrogenase [NAD(P)+] activity"/>
    <property type="evidence" value="ECO:0007669"/>
    <property type="project" value="UniProtKB-UniRule"/>
</dbReference>
<dbReference type="GO" id="GO:0046168">
    <property type="term" value="P:glycerol-3-phosphate catabolic process"/>
    <property type="evidence" value="ECO:0007669"/>
    <property type="project" value="InterPro"/>
</dbReference>
<feature type="binding site" evidence="13">
    <location>
        <position position="13"/>
    </location>
    <ligand>
        <name>NADPH</name>
        <dbReference type="ChEBI" id="CHEBI:57783"/>
    </ligand>
</feature>
<accession>A0AAW4WXU2</accession>
<dbReference type="InterPro" id="IPR013328">
    <property type="entry name" value="6PGD_dom2"/>
</dbReference>
<dbReference type="FunFam" id="3.40.50.720:FF:000019">
    <property type="entry name" value="Glycerol-3-phosphate dehydrogenase [NAD(P)+]"/>
    <property type="match status" value="1"/>
</dbReference>
<dbReference type="AlphaFoldDB" id="A0AAW4WXU2"/>
<evidence type="ECO:0000256" key="12">
    <source>
        <dbReference type="ARBA" id="ARBA00080511"/>
    </source>
</evidence>
<dbReference type="InterPro" id="IPR006168">
    <property type="entry name" value="G3P_DH_NAD-dep"/>
</dbReference>
<evidence type="ECO:0000256" key="16">
    <source>
        <dbReference type="PIRSR" id="PIRSR000114-3"/>
    </source>
</evidence>
<dbReference type="PANTHER" id="PTHR11728">
    <property type="entry name" value="GLYCEROL-3-PHOSPHATE DEHYDROGENASE"/>
    <property type="match status" value="1"/>
</dbReference>
<feature type="binding site" evidence="13">
    <location>
        <position position="108"/>
    </location>
    <ligand>
        <name>NADPH</name>
        <dbReference type="ChEBI" id="CHEBI:57783"/>
    </ligand>
</feature>
<gene>
    <name evidence="13" type="primary">gpsA</name>
    <name evidence="20" type="ORF">LJ207_05655</name>
</gene>
<keyword evidence="21" id="KW-1185">Reference proteome</keyword>
<evidence type="ECO:0000313" key="20">
    <source>
        <dbReference type="EMBL" id="MCC3144813.1"/>
    </source>
</evidence>
<dbReference type="InterPro" id="IPR008927">
    <property type="entry name" value="6-PGluconate_DH-like_C_sf"/>
</dbReference>
<evidence type="ECO:0000256" key="3">
    <source>
        <dbReference type="ARBA" id="ARBA00022857"/>
    </source>
</evidence>
<evidence type="ECO:0000256" key="5">
    <source>
        <dbReference type="ARBA" id="ARBA00023027"/>
    </source>
</evidence>
<comment type="pathway">
    <text evidence="13">Membrane lipid metabolism; glycerophospholipid metabolism.</text>
</comment>
<feature type="binding site" evidence="13">
    <location>
        <position position="14"/>
    </location>
    <ligand>
        <name>NADPH</name>
        <dbReference type="ChEBI" id="CHEBI:57783"/>
    </ligand>
</feature>
<protein>
    <recommendedName>
        <fullName evidence="11 13">Glycerol-3-phosphate dehydrogenase [NAD(P)+]</fullName>
        <ecNumber evidence="10 13">1.1.1.94</ecNumber>
    </recommendedName>
    <alternativeName>
        <fullName evidence="13">NAD(P)(+)-dependent glycerol-3-phosphate dehydrogenase</fullName>
    </alternativeName>
    <alternativeName>
        <fullName evidence="12 13">NAD(P)H-dependent dihydroxyacetone-phosphate reductase</fullName>
    </alternativeName>
</protein>
<evidence type="ECO:0000256" key="13">
    <source>
        <dbReference type="HAMAP-Rule" id="MF_00394"/>
    </source>
</evidence>
<dbReference type="GO" id="GO:0046167">
    <property type="term" value="P:glycerol-3-phosphate biosynthetic process"/>
    <property type="evidence" value="ECO:0007669"/>
    <property type="project" value="UniProtKB-UniRule"/>
</dbReference>
<keyword evidence="8 13" id="KW-1208">Phospholipid metabolism</keyword>
<feature type="binding site" evidence="13">
    <location>
        <position position="34"/>
    </location>
    <ligand>
        <name>NADPH</name>
        <dbReference type="ChEBI" id="CHEBI:57783"/>
    </ligand>
</feature>